<accession>A0ABV6GAX1</accession>
<evidence type="ECO:0000313" key="2">
    <source>
        <dbReference type="EMBL" id="MFC0270830.1"/>
    </source>
</evidence>
<organism evidence="2 3">
    <name type="scientific">Metabacillus herbersteinensis</name>
    <dbReference type="NCBI Taxonomy" id="283816"/>
    <lineage>
        <taxon>Bacteria</taxon>
        <taxon>Bacillati</taxon>
        <taxon>Bacillota</taxon>
        <taxon>Bacilli</taxon>
        <taxon>Bacillales</taxon>
        <taxon>Bacillaceae</taxon>
        <taxon>Metabacillus</taxon>
    </lineage>
</organism>
<gene>
    <name evidence="2" type="ORF">ACFFIX_05130</name>
</gene>
<dbReference type="Proteomes" id="UP001589854">
    <property type="component" value="Unassembled WGS sequence"/>
</dbReference>
<dbReference type="EMBL" id="JBHLVO010000003">
    <property type="protein sequence ID" value="MFC0270830.1"/>
    <property type="molecule type" value="Genomic_DNA"/>
</dbReference>
<reference evidence="2 3" key="1">
    <citation type="submission" date="2024-09" db="EMBL/GenBank/DDBJ databases">
        <authorList>
            <person name="Sun Q."/>
            <person name="Mori K."/>
        </authorList>
    </citation>
    <scope>NUCLEOTIDE SEQUENCE [LARGE SCALE GENOMIC DNA]</scope>
    <source>
        <strain evidence="2 3">CCM 7228</strain>
    </source>
</reference>
<proteinExistence type="predicted"/>
<dbReference type="RefSeq" id="WP_378931254.1">
    <property type="nucleotide sequence ID" value="NZ_JBHLVO010000003.1"/>
</dbReference>
<evidence type="ECO:0000256" key="1">
    <source>
        <dbReference type="SAM" id="MobiDB-lite"/>
    </source>
</evidence>
<sequence>MEQNPIHYDGSVQITNDSTSESKAPFQITEEVRKNISGNPYINEY</sequence>
<feature type="compositionally biased region" description="Polar residues" evidence="1">
    <location>
        <begin position="12"/>
        <end position="22"/>
    </location>
</feature>
<protein>
    <submittedName>
        <fullName evidence="2">Uncharacterized protein</fullName>
    </submittedName>
</protein>
<keyword evidence="3" id="KW-1185">Reference proteome</keyword>
<evidence type="ECO:0000313" key="3">
    <source>
        <dbReference type="Proteomes" id="UP001589854"/>
    </source>
</evidence>
<name>A0ABV6GAX1_9BACI</name>
<comment type="caution">
    <text evidence="2">The sequence shown here is derived from an EMBL/GenBank/DDBJ whole genome shotgun (WGS) entry which is preliminary data.</text>
</comment>
<feature type="region of interest" description="Disordered" evidence="1">
    <location>
        <begin position="1"/>
        <end position="24"/>
    </location>
</feature>